<name>A0A839Y5J4_9ACTN</name>
<evidence type="ECO:0000313" key="2">
    <source>
        <dbReference type="EMBL" id="MBB3676622.1"/>
    </source>
</evidence>
<dbReference type="Proteomes" id="UP000580718">
    <property type="component" value="Unassembled WGS sequence"/>
</dbReference>
<proteinExistence type="predicted"/>
<evidence type="ECO:0000313" key="3">
    <source>
        <dbReference type="Proteomes" id="UP000580718"/>
    </source>
</evidence>
<gene>
    <name evidence="2" type="ORF">FHX36_002357</name>
</gene>
<feature type="compositionally biased region" description="Low complexity" evidence="1">
    <location>
        <begin position="8"/>
        <end position="19"/>
    </location>
</feature>
<evidence type="ECO:0000256" key="1">
    <source>
        <dbReference type="SAM" id="MobiDB-lite"/>
    </source>
</evidence>
<reference evidence="2 3" key="1">
    <citation type="submission" date="2020-08" db="EMBL/GenBank/DDBJ databases">
        <title>Sequencing the genomes of 1000 actinobacteria strains.</title>
        <authorList>
            <person name="Klenk H.-P."/>
        </authorList>
    </citation>
    <scope>NUCLEOTIDE SEQUENCE [LARGE SCALE GENOMIC DNA]</scope>
    <source>
        <strain evidence="2 3">DSM 16678</strain>
    </source>
</reference>
<organism evidence="2 3">
    <name type="scientific">Modestobacter versicolor</name>
    <dbReference type="NCBI Taxonomy" id="429133"/>
    <lineage>
        <taxon>Bacteria</taxon>
        <taxon>Bacillati</taxon>
        <taxon>Actinomycetota</taxon>
        <taxon>Actinomycetes</taxon>
        <taxon>Geodermatophilales</taxon>
        <taxon>Geodermatophilaceae</taxon>
        <taxon>Modestobacter</taxon>
    </lineage>
</organism>
<protein>
    <submittedName>
        <fullName evidence="2">Uncharacterized protein</fullName>
    </submittedName>
</protein>
<comment type="caution">
    <text evidence="2">The sequence shown here is derived from an EMBL/GenBank/DDBJ whole genome shotgun (WGS) entry which is preliminary data.</text>
</comment>
<accession>A0A839Y5J4</accession>
<dbReference type="EMBL" id="JACIBU010000001">
    <property type="protein sequence ID" value="MBB3676622.1"/>
    <property type="molecule type" value="Genomic_DNA"/>
</dbReference>
<feature type="compositionally biased region" description="Basic and acidic residues" evidence="1">
    <location>
        <begin position="46"/>
        <end position="65"/>
    </location>
</feature>
<feature type="compositionally biased region" description="Basic and acidic residues" evidence="1">
    <location>
        <begin position="20"/>
        <end position="37"/>
    </location>
</feature>
<dbReference type="AlphaFoldDB" id="A0A839Y5J4"/>
<dbReference type="RefSeq" id="WP_146251484.1">
    <property type="nucleotide sequence ID" value="NZ_JACIBU010000001.1"/>
</dbReference>
<sequence length="65" mass="7346">MPAPEQPAPAQSAPEQPAVEPRRDETTSSVRPERAPDDSDVGWGERPADPDDDDRRYLEDRPPHW</sequence>
<feature type="region of interest" description="Disordered" evidence="1">
    <location>
        <begin position="1"/>
        <end position="65"/>
    </location>
</feature>